<sequence>MKPYLPTRLKAVLSAALLGSLTPAPAFAADAAADRAQPPTTLTISEALSRHLAELRGEHGIEWPHTFVATQQAREHSRQLGRRLFFELRQLSSQAVFDERLPAAGLKHWMQIVKRTPIGGRQVGRIDPIALWRFPRLDIPLSTHDWIGQCQPETRLQLWSAVGVRQLDWRPELTLREAIAGLPGARTSAESASVITLSGRVIERGISAWNEQPYTLAPGDRVVIHLPRLSPSAAWVNRSLPEWLSLQWPGKACRSLDAITGQPQAPEYLLSLRELDASPEAAEAKAPEGTAEAKVAADNAPADASTSASVESETP</sequence>
<keyword evidence="4" id="KW-1185">Reference proteome</keyword>
<dbReference type="EMBL" id="JBAKAP010000003">
    <property type="protein sequence ID" value="MEL0615866.1"/>
    <property type="molecule type" value="Genomic_DNA"/>
</dbReference>
<name>A0ABU9GCQ0_COBMA</name>
<proteinExistence type="predicted"/>
<evidence type="ECO:0000313" key="3">
    <source>
        <dbReference type="EMBL" id="MEL0615866.1"/>
    </source>
</evidence>
<dbReference type="Gene3D" id="3.10.560.10">
    <property type="entry name" value="Outer membrane lipoprotein wza domain like"/>
    <property type="match status" value="1"/>
</dbReference>
<accession>A0ABU9GCQ0</accession>
<organism evidence="3 4">
    <name type="scientific">Cobetia marina</name>
    <name type="common">Deleya marina</name>
    <dbReference type="NCBI Taxonomy" id="28258"/>
    <lineage>
        <taxon>Bacteria</taxon>
        <taxon>Pseudomonadati</taxon>
        <taxon>Pseudomonadota</taxon>
        <taxon>Gammaproteobacteria</taxon>
        <taxon>Oceanospirillales</taxon>
        <taxon>Halomonadaceae</taxon>
        <taxon>Cobetia</taxon>
    </lineage>
</organism>
<keyword evidence="2" id="KW-0732">Signal</keyword>
<dbReference type="RefSeq" id="WP_341541851.1">
    <property type="nucleotide sequence ID" value="NZ_JBAKAP010000003.1"/>
</dbReference>
<comment type="caution">
    <text evidence="3">The sequence shown here is derived from an EMBL/GenBank/DDBJ whole genome shotgun (WGS) entry which is preliminary data.</text>
</comment>
<evidence type="ECO:0000313" key="4">
    <source>
        <dbReference type="Proteomes" id="UP001378242"/>
    </source>
</evidence>
<gene>
    <name evidence="3" type="ORF">V6243_03415</name>
</gene>
<evidence type="ECO:0008006" key="5">
    <source>
        <dbReference type="Google" id="ProtNLM"/>
    </source>
</evidence>
<feature type="signal peptide" evidence="2">
    <location>
        <begin position="1"/>
        <end position="28"/>
    </location>
</feature>
<feature type="compositionally biased region" description="Low complexity" evidence="1">
    <location>
        <begin position="287"/>
        <end position="309"/>
    </location>
</feature>
<evidence type="ECO:0000256" key="1">
    <source>
        <dbReference type="SAM" id="MobiDB-lite"/>
    </source>
</evidence>
<feature type="chain" id="PRO_5045137934" description="Capsule biosynthesis GfcC-like C-terminal domain-containing protein" evidence="2">
    <location>
        <begin position="29"/>
        <end position="315"/>
    </location>
</feature>
<reference evidence="3 4" key="1">
    <citation type="submission" date="2024-02" db="EMBL/GenBank/DDBJ databases">
        <title>Bacteria isolated from the canopy kelp, Nereocystis luetkeana.</title>
        <authorList>
            <person name="Pfister C.A."/>
            <person name="Younker I.T."/>
            <person name="Light S.H."/>
        </authorList>
    </citation>
    <scope>NUCLEOTIDE SEQUENCE [LARGE SCALE GENOMIC DNA]</scope>
    <source>
        <strain evidence="3 4">TI.5.07</strain>
    </source>
</reference>
<evidence type="ECO:0000256" key="2">
    <source>
        <dbReference type="SAM" id="SignalP"/>
    </source>
</evidence>
<protein>
    <recommendedName>
        <fullName evidence="5">Capsule biosynthesis GfcC-like C-terminal domain-containing protein</fullName>
    </recommendedName>
</protein>
<feature type="region of interest" description="Disordered" evidence="1">
    <location>
        <begin position="279"/>
        <end position="315"/>
    </location>
</feature>
<dbReference type="Proteomes" id="UP001378242">
    <property type="component" value="Unassembled WGS sequence"/>
</dbReference>